<accession>A0ABU6IND5</accession>
<dbReference type="InterPro" id="IPR025269">
    <property type="entry name" value="SAM-like_dom"/>
</dbReference>
<dbReference type="RefSeq" id="WP_326277716.1">
    <property type="nucleotide sequence ID" value="NZ_JAYKYV010000003.1"/>
</dbReference>
<keyword evidence="2" id="KW-0233">DNA recombination</keyword>
<dbReference type="InterPro" id="IPR011010">
    <property type="entry name" value="DNA_brk_join_enz"/>
</dbReference>
<evidence type="ECO:0000313" key="5">
    <source>
        <dbReference type="Proteomes" id="UP001355298"/>
    </source>
</evidence>
<dbReference type="Proteomes" id="UP001355298">
    <property type="component" value="Unassembled WGS sequence"/>
</dbReference>
<dbReference type="SUPFAM" id="SSF56349">
    <property type="entry name" value="DNA breaking-rejoining enzymes"/>
    <property type="match status" value="1"/>
</dbReference>
<dbReference type="Gene3D" id="1.10.443.10">
    <property type="entry name" value="Intergrase catalytic core"/>
    <property type="match status" value="1"/>
</dbReference>
<evidence type="ECO:0000259" key="3">
    <source>
        <dbReference type="Pfam" id="PF13102"/>
    </source>
</evidence>
<dbReference type="InterPro" id="IPR010998">
    <property type="entry name" value="Integrase_recombinase_N"/>
</dbReference>
<feature type="domain" description="Phage integrase SAM-like" evidence="3">
    <location>
        <begin position="115"/>
        <end position="216"/>
    </location>
</feature>
<comment type="caution">
    <text evidence="4">The sequence shown here is derived from an EMBL/GenBank/DDBJ whole genome shotgun (WGS) entry which is preliminary data.</text>
</comment>
<name>A0ABU6IND5_9FLAO</name>
<sequence>MANVKLIVKSTKNPSEIYVRFYRGKELDITSKSGFLINPKFWHKKGYVKNMVDSQSSRFLNEKLPRLKEHIINTFNESYNQGKIINKKWLDSTVMSFHSQPLKDEENEKFYFTPFFEVFVDDKENEVSIKTGKKLSDRTIKKYKGTLNVVKAFESERDVNLRWRELDSEFHKSFLDYMTNDLLYNRTNASKHLSIINQVCSYAKSKGIELNPYAANNKFSLPRDKTYDPYLNIQEIKNISSLDFSDNPRLDNARDWLLIGVWTGLRISDILELNSLQIQTGRFQIMTEKVSDKVVIPIHPDVQTILDKRGGNFPKKISDQKFNDYIKEIGELAGLTESILGGKKVKVTLPNGEGLSHKVCK</sequence>
<proteinExistence type="predicted"/>
<evidence type="ECO:0000313" key="4">
    <source>
        <dbReference type="EMBL" id="MEC4264626.1"/>
    </source>
</evidence>
<reference evidence="4 5" key="1">
    <citation type="submission" date="2024-01" db="EMBL/GenBank/DDBJ databases">
        <title>The strains designed SYSU M86414 and SYSU M84420 isolated from the marine sediment in San Sha City (Hainan Province, China).</title>
        <authorList>
            <person name="Guo D."/>
        </authorList>
    </citation>
    <scope>NUCLEOTIDE SEQUENCE [LARGE SCALE GENOMIC DNA]</scope>
    <source>
        <strain evidence="4 5">SYSU M84420</strain>
    </source>
</reference>
<gene>
    <name evidence="4" type="ORF">VOP03_04635</name>
</gene>
<protein>
    <submittedName>
        <fullName evidence="4">Phage integrase SAM-like domain-containing protein</fullName>
    </submittedName>
</protein>
<dbReference type="Pfam" id="PF13102">
    <property type="entry name" value="Phage_int_SAM_5"/>
    <property type="match status" value="1"/>
</dbReference>
<evidence type="ECO:0000256" key="2">
    <source>
        <dbReference type="ARBA" id="ARBA00023172"/>
    </source>
</evidence>
<evidence type="ECO:0000256" key="1">
    <source>
        <dbReference type="ARBA" id="ARBA00023125"/>
    </source>
</evidence>
<dbReference type="Gene3D" id="1.10.150.130">
    <property type="match status" value="1"/>
</dbReference>
<dbReference type="EMBL" id="JAYMGW010000003">
    <property type="protein sequence ID" value="MEC4264626.1"/>
    <property type="molecule type" value="Genomic_DNA"/>
</dbReference>
<organism evidence="4 5">
    <name type="scientific">Flagellimonas halotolerans</name>
    <dbReference type="NCBI Taxonomy" id="3112164"/>
    <lineage>
        <taxon>Bacteria</taxon>
        <taxon>Pseudomonadati</taxon>
        <taxon>Bacteroidota</taxon>
        <taxon>Flavobacteriia</taxon>
        <taxon>Flavobacteriales</taxon>
        <taxon>Flavobacteriaceae</taxon>
        <taxon>Flagellimonas</taxon>
    </lineage>
</organism>
<keyword evidence="1" id="KW-0238">DNA-binding</keyword>
<dbReference type="InterPro" id="IPR013762">
    <property type="entry name" value="Integrase-like_cat_sf"/>
</dbReference>
<keyword evidence="5" id="KW-1185">Reference proteome</keyword>